<dbReference type="AlphaFoldDB" id="A0A2B4S8B3"/>
<evidence type="ECO:0000313" key="1">
    <source>
        <dbReference type="EMBL" id="PFX24762.1"/>
    </source>
</evidence>
<dbReference type="Proteomes" id="UP000225706">
    <property type="component" value="Unassembled WGS sequence"/>
</dbReference>
<dbReference type="EMBL" id="LSMT01000167">
    <property type="protein sequence ID" value="PFX24762.1"/>
    <property type="molecule type" value="Genomic_DNA"/>
</dbReference>
<comment type="caution">
    <text evidence="1">The sequence shown here is derived from an EMBL/GenBank/DDBJ whole genome shotgun (WGS) entry which is preliminary data.</text>
</comment>
<evidence type="ECO:0000313" key="2">
    <source>
        <dbReference type="Proteomes" id="UP000225706"/>
    </source>
</evidence>
<accession>A0A2B4S8B3</accession>
<sequence>MSLLKKTSQTSDIGYNRIPTIDSLSITTNGVAKQLSLLKTNKASGLDAISPWFLKEHAAEIAPIQQISSKTLSKVELYPVDGNWQIVNSLFHHYCDTSLGISIEETEKGMVIFKFHFKFARMTITGLTFKIKALKQQAMFQFATDFNATQHDEAQAKNLPPHPNKPGFTKPLVVVHQLKIMA</sequence>
<name>A0A2B4S8B3_STYPI</name>
<proteinExistence type="predicted"/>
<gene>
    <name evidence="1" type="ORF">AWC38_SpisGene10637</name>
</gene>
<keyword evidence="2" id="KW-1185">Reference proteome</keyword>
<protein>
    <submittedName>
        <fullName evidence="1">Uncharacterized protein</fullName>
    </submittedName>
</protein>
<reference evidence="2" key="1">
    <citation type="journal article" date="2017" name="bioRxiv">
        <title>Comparative analysis of the genomes of Stylophora pistillata and Acropora digitifera provides evidence for extensive differences between species of corals.</title>
        <authorList>
            <person name="Voolstra C.R."/>
            <person name="Li Y."/>
            <person name="Liew Y.J."/>
            <person name="Baumgarten S."/>
            <person name="Zoccola D."/>
            <person name="Flot J.-F."/>
            <person name="Tambutte S."/>
            <person name="Allemand D."/>
            <person name="Aranda M."/>
        </authorList>
    </citation>
    <scope>NUCLEOTIDE SEQUENCE [LARGE SCALE GENOMIC DNA]</scope>
</reference>
<organism evidence="1 2">
    <name type="scientific">Stylophora pistillata</name>
    <name type="common">Smooth cauliflower coral</name>
    <dbReference type="NCBI Taxonomy" id="50429"/>
    <lineage>
        <taxon>Eukaryota</taxon>
        <taxon>Metazoa</taxon>
        <taxon>Cnidaria</taxon>
        <taxon>Anthozoa</taxon>
        <taxon>Hexacorallia</taxon>
        <taxon>Scleractinia</taxon>
        <taxon>Astrocoeniina</taxon>
        <taxon>Pocilloporidae</taxon>
        <taxon>Stylophora</taxon>
    </lineage>
</organism>